<feature type="DNA-binding region" description="H-T-H motif" evidence="4">
    <location>
        <begin position="37"/>
        <end position="56"/>
    </location>
</feature>
<dbReference type="PROSITE" id="PS50977">
    <property type="entry name" value="HTH_TETR_2"/>
    <property type="match status" value="1"/>
</dbReference>
<feature type="domain" description="HTH tetR-type" evidence="5">
    <location>
        <begin position="14"/>
        <end position="74"/>
    </location>
</feature>
<organism evidence="6 7">
    <name type="scientific">Pilimelia anulata</name>
    <dbReference type="NCBI Taxonomy" id="53371"/>
    <lineage>
        <taxon>Bacteria</taxon>
        <taxon>Bacillati</taxon>
        <taxon>Actinomycetota</taxon>
        <taxon>Actinomycetes</taxon>
        <taxon>Micromonosporales</taxon>
        <taxon>Micromonosporaceae</taxon>
        <taxon>Pilimelia</taxon>
    </lineage>
</organism>
<proteinExistence type="predicted"/>
<dbReference type="GO" id="GO:0003700">
    <property type="term" value="F:DNA-binding transcription factor activity"/>
    <property type="evidence" value="ECO:0007669"/>
    <property type="project" value="TreeGrafter"/>
</dbReference>
<dbReference type="Pfam" id="PF17754">
    <property type="entry name" value="TetR_C_14"/>
    <property type="match status" value="1"/>
</dbReference>
<gene>
    <name evidence="6" type="ORF">GCM10010123_05030</name>
</gene>
<evidence type="ECO:0000313" key="7">
    <source>
        <dbReference type="Proteomes" id="UP000649739"/>
    </source>
</evidence>
<dbReference type="EMBL" id="BMQB01000001">
    <property type="protein sequence ID" value="GGJ77980.1"/>
    <property type="molecule type" value="Genomic_DNA"/>
</dbReference>
<keyword evidence="3" id="KW-0804">Transcription</keyword>
<evidence type="ECO:0000259" key="5">
    <source>
        <dbReference type="PROSITE" id="PS50977"/>
    </source>
</evidence>
<evidence type="ECO:0000256" key="4">
    <source>
        <dbReference type="PROSITE-ProRule" id="PRU00335"/>
    </source>
</evidence>
<dbReference type="Proteomes" id="UP000649739">
    <property type="component" value="Unassembled WGS sequence"/>
</dbReference>
<dbReference type="PANTHER" id="PTHR30055">
    <property type="entry name" value="HTH-TYPE TRANSCRIPTIONAL REGULATOR RUTR"/>
    <property type="match status" value="1"/>
</dbReference>
<evidence type="ECO:0000313" key="6">
    <source>
        <dbReference type="EMBL" id="GGJ77980.1"/>
    </source>
</evidence>
<dbReference type="SUPFAM" id="SSF46689">
    <property type="entry name" value="Homeodomain-like"/>
    <property type="match status" value="1"/>
</dbReference>
<keyword evidence="2 4" id="KW-0238">DNA-binding</keyword>
<dbReference type="InterPro" id="IPR050109">
    <property type="entry name" value="HTH-type_TetR-like_transc_reg"/>
</dbReference>
<evidence type="ECO:0000256" key="3">
    <source>
        <dbReference type="ARBA" id="ARBA00023163"/>
    </source>
</evidence>
<protein>
    <submittedName>
        <fullName evidence="6">TetR family transcriptional regulator</fullName>
    </submittedName>
</protein>
<dbReference type="Gene3D" id="1.10.357.10">
    <property type="entry name" value="Tetracycline Repressor, domain 2"/>
    <property type="match status" value="1"/>
</dbReference>
<comment type="caution">
    <text evidence="6">The sequence shown here is derived from an EMBL/GenBank/DDBJ whole genome shotgun (WGS) entry which is preliminary data.</text>
</comment>
<dbReference type="AlphaFoldDB" id="A0A8J3F7F4"/>
<dbReference type="InterPro" id="IPR009057">
    <property type="entry name" value="Homeodomain-like_sf"/>
</dbReference>
<reference evidence="6" key="2">
    <citation type="submission" date="2020-09" db="EMBL/GenBank/DDBJ databases">
        <authorList>
            <person name="Sun Q."/>
            <person name="Ohkuma M."/>
        </authorList>
    </citation>
    <scope>NUCLEOTIDE SEQUENCE</scope>
    <source>
        <strain evidence="6">JCM 3090</strain>
    </source>
</reference>
<dbReference type="PROSITE" id="PS01081">
    <property type="entry name" value="HTH_TETR_1"/>
    <property type="match status" value="1"/>
</dbReference>
<dbReference type="RefSeq" id="WP_189168340.1">
    <property type="nucleotide sequence ID" value="NZ_BMQB01000001.1"/>
</dbReference>
<dbReference type="Gene3D" id="1.10.10.60">
    <property type="entry name" value="Homeodomain-like"/>
    <property type="match status" value="1"/>
</dbReference>
<dbReference type="PANTHER" id="PTHR30055:SF238">
    <property type="entry name" value="MYCOFACTOCIN BIOSYNTHESIS TRANSCRIPTIONAL REGULATOR MFTR-RELATED"/>
    <property type="match status" value="1"/>
</dbReference>
<dbReference type="InterPro" id="IPR001647">
    <property type="entry name" value="HTH_TetR"/>
</dbReference>
<accession>A0A8J3F7F4</accession>
<keyword evidence="1" id="KW-0805">Transcription regulation</keyword>
<sequence>MDEEPPGLRERKKAATRRALSEAALRLALADGIERVTADAIAAEADVSPRTFHNYFSSKEEAVAAAVDEQTRALADDLRDRPEGEPLWDALTEVALRRFADSEQRLADTVAAKRLMHSTPALRAHHYRVSEATERILAEVVAARTGTDVDTDLYPRLLIATVSSAAQTAMQLWASGSSGAASATDLLIEALGLVRAGLPEPGAAPVPAMTARH</sequence>
<dbReference type="InterPro" id="IPR023772">
    <property type="entry name" value="DNA-bd_HTH_TetR-type_CS"/>
</dbReference>
<keyword evidence="7" id="KW-1185">Reference proteome</keyword>
<name>A0A8J3F7F4_9ACTN</name>
<dbReference type="Pfam" id="PF00440">
    <property type="entry name" value="TetR_N"/>
    <property type="match status" value="1"/>
</dbReference>
<dbReference type="GO" id="GO:0000976">
    <property type="term" value="F:transcription cis-regulatory region binding"/>
    <property type="evidence" value="ECO:0007669"/>
    <property type="project" value="TreeGrafter"/>
</dbReference>
<reference evidence="6" key="1">
    <citation type="journal article" date="2014" name="Int. J. Syst. Evol. Microbiol.">
        <title>Complete genome sequence of Corynebacterium casei LMG S-19264T (=DSM 44701T), isolated from a smear-ripened cheese.</title>
        <authorList>
            <consortium name="US DOE Joint Genome Institute (JGI-PGF)"/>
            <person name="Walter F."/>
            <person name="Albersmeier A."/>
            <person name="Kalinowski J."/>
            <person name="Ruckert C."/>
        </authorList>
    </citation>
    <scope>NUCLEOTIDE SEQUENCE</scope>
    <source>
        <strain evidence="6">JCM 3090</strain>
    </source>
</reference>
<evidence type="ECO:0000256" key="2">
    <source>
        <dbReference type="ARBA" id="ARBA00023125"/>
    </source>
</evidence>
<dbReference type="InterPro" id="IPR041347">
    <property type="entry name" value="MftR_C"/>
</dbReference>
<evidence type="ECO:0000256" key="1">
    <source>
        <dbReference type="ARBA" id="ARBA00023015"/>
    </source>
</evidence>